<dbReference type="SMART" id="SM00382">
    <property type="entry name" value="AAA"/>
    <property type="match status" value="1"/>
</dbReference>
<keyword evidence="2" id="KW-0677">Repeat</keyword>
<dbReference type="GO" id="GO:0016887">
    <property type="term" value="F:ATP hydrolysis activity"/>
    <property type="evidence" value="ECO:0007669"/>
    <property type="project" value="InterPro"/>
</dbReference>
<accession>A0A6J7I5H8</accession>
<dbReference type="PANTHER" id="PTHR43790">
    <property type="entry name" value="CARBOHYDRATE TRANSPORT ATP-BINDING PROTEIN MG119-RELATED"/>
    <property type="match status" value="1"/>
</dbReference>
<dbReference type="InterPro" id="IPR017871">
    <property type="entry name" value="ABC_transporter-like_CS"/>
</dbReference>
<dbReference type="InterPro" id="IPR027417">
    <property type="entry name" value="P-loop_NTPase"/>
</dbReference>
<evidence type="ECO:0000259" key="5">
    <source>
        <dbReference type="PROSITE" id="PS50893"/>
    </source>
</evidence>
<name>A0A6J7I5H8_9ZZZZ</name>
<sequence length="414" mass="44748">MASLDAVDNMAIGQGYVTGITKTINWKKERAAAREALAALGYEINVRAPVGTLAMSERTAVAIARAMSTRGSATKMLILDEPTANLPGAEAQRLYKLVRRVADSGVAVLFVSHHFDEVFEMADSVTVLRDGKHIITRPVEGLNEEELIQLVVGRKIGEHITDADAREHGETVLELQAVVGAAVHGLDLTIHAGEVVGVAGITGSGREEVAALVFGGHARGGEVFLKGEALPQCRPDISIERGIALVPAERHANASLMDHTLRENITIVDPGRHMRLGILRRRPERSDVDVWLERLDVRPKNTEFTMSQLSGGNQQKVIIARWLRQEPKVLILDEPTQGVDVGAKADIHRLVDEAAAQGTAVLVVSTDHEELVRICDRVIIMRRGHAVDVLKGAALTNDNITAMTIGRDSSDPAA</sequence>
<proteinExistence type="predicted"/>
<keyword evidence="3" id="KW-0547">Nucleotide-binding</keyword>
<dbReference type="PANTHER" id="PTHR43790:SF9">
    <property type="entry name" value="GALACTOFURANOSE TRANSPORTER ATP-BINDING PROTEIN YTFR"/>
    <property type="match status" value="1"/>
</dbReference>
<reference evidence="6" key="1">
    <citation type="submission" date="2020-05" db="EMBL/GenBank/DDBJ databases">
        <authorList>
            <person name="Chiriac C."/>
            <person name="Salcher M."/>
            <person name="Ghai R."/>
            <person name="Kavagutti S V."/>
        </authorList>
    </citation>
    <scope>NUCLEOTIDE SEQUENCE</scope>
</reference>
<dbReference type="EMBL" id="CAFBNB010000063">
    <property type="protein sequence ID" value="CAB4925717.1"/>
    <property type="molecule type" value="Genomic_DNA"/>
</dbReference>
<dbReference type="InterPro" id="IPR003439">
    <property type="entry name" value="ABC_transporter-like_ATP-bd"/>
</dbReference>
<protein>
    <submittedName>
        <fullName evidence="6">Unannotated protein</fullName>
    </submittedName>
</protein>
<dbReference type="SUPFAM" id="SSF52540">
    <property type="entry name" value="P-loop containing nucleoside triphosphate hydrolases"/>
    <property type="match status" value="2"/>
</dbReference>
<dbReference type="PROSITE" id="PS50893">
    <property type="entry name" value="ABC_TRANSPORTER_2"/>
    <property type="match status" value="1"/>
</dbReference>
<dbReference type="PROSITE" id="PS00211">
    <property type="entry name" value="ABC_TRANSPORTER_1"/>
    <property type="match status" value="1"/>
</dbReference>
<evidence type="ECO:0000256" key="3">
    <source>
        <dbReference type="ARBA" id="ARBA00022741"/>
    </source>
</evidence>
<dbReference type="Gene3D" id="3.40.50.300">
    <property type="entry name" value="P-loop containing nucleotide triphosphate hydrolases"/>
    <property type="match status" value="2"/>
</dbReference>
<organism evidence="6">
    <name type="scientific">freshwater metagenome</name>
    <dbReference type="NCBI Taxonomy" id="449393"/>
    <lineage>
        <taxon>unclassified sequences</taxon>
        <taxon>metagenomes</taxon>
        <taxon>ecological metagenomes</taxon>
    </lineage>
</organism>
<dbReference type="CDD" id="cd03215">
    <property type="entry name" value="ABC_Carb_Monos_II"/>
    <property type="match status" value="1"/>
</dbReference>
<keyword evidence="1" id="KW-0813">Transport</keyword>
<keyword evidence="4" id="KW-0067">ATP-binding</keyword>
<evidence type="ECO:0000256" key="1">
    <source>
        <dbReference type="ARBA" id="ARBA00022448"/>
    </source>
</evidence>
<dbReference type="InterPro" id="IPR003593">
    <property type="entry name" value="AAA+_ATPase"/>
</dbReference>
<gene>
    <name evidence="6" type="ORF">UFOPK3720_00462</name>
</gene>
<feature type="domain" description="ABC transporter" evidence="5">
    <location>
        <begin position="167"/>
        <end position="408"/>
    </location>
</feature>
<evidence type="ECO:0000256" key="4">
    <source>
        <dbReference type="ARBA" id="ARBA00022840"/>
    </source>
</evidence>
<dbReference type="InterPro" id="IPR050107">
    <property type="entry name" value="ABC_carbohydrate_import_ATPase"/>
</dbReference>
<dbReference type="Pfam" id="PF00005">
    <property type="entry name" value="ABC_tran"/>
    <property type="match status" value="1"/>
</dbReference>
<dbReference type="GO" id="GO:0005524">
    <property type="term" value="F:ATP binding"/>
    <property type="evidence" value="ECO:0007669"/>
    <property type="project" value="UniProtKB-KW"/>
</dbReference>
<evidence type="ECO:0000256" key="2">
    <source>
        <dbReference type="ARBA" id="ARBA00022737"/>
    </source>
</evidence>
<evidence type="ECO:0000313" key="6">
    <source>
        <dbReference type="EMBL" id="CAB4925717.1"/>
    </source>
</evidence>
<dbReference type="AlphaFoldDB" id="A0A6J7I5H8"/>